<evidence type="ECO:0000313" key="3">
    <source>
        <dbReference type="Proteomes" id="UP000006860"/>
    </source>
</evidence>
<sequence length="114" mass="12986">MRGFEVGEPVVYLMTKQSSHPTLRATTVSPAAHGDDYSYVVKKFWVVREICTDGTLIVQTRKGKARRVSADDPCLRHASLWERWMYRDRFPESDLIEPIPAEPRPTPEKIGQAG</sequence>
<keyword evidence="3" id="KW-1185">Reference proteome</keyword>
<accession>F0SRR4</accession>
<dbReference type="STRING" id="756272.Plabr_1576"/>
<feature type="region of interest" description="Disordered" evidence="1">
    <location>
        <begin position="95"/>
        <end position="114"/>
    </location>
</feature>
<dbReference type="Proteomes" id="UP000006860">
    <property type="component" value="Chromosome"/>
</dbReference>
<dbReference type="RefSeq" id="WP_013627915.1">
    <property type="nucleotide sequence ID" value="NC_015174.1"/>
</dbReference>
<dbReference type="eggNOG" id="ENOG50337I0">
    <property type="taxonomic scope" value="Bacteria"/>
</dbReference>
<dbReference type="KEGG" id="pbs:Plabr_1576"/>
<proteinExistence type="predicted"/>
<name>F0SRR4_RUBBR</name>
<protein>
    <submittedName>
        <fullName evidence="2">Uncharacterized protein</fullName>
    </submittedName>
</protein>
<organism evidence="2 3">
    <name type="scientific">Rubinisphaera brasiliensis (strain ATCC 49424 / DSM 5305 / JCM 21570 / IAM 15109 / NBRC 103401 / IFAM 1448)</name>
    <name type="common">Planctomyces brasiliensis</name>
    <dbReference type="NCBI Taxonomy" id="756272"/>
    <lineage>
        <taxon>Bacteria</taxon>
        <taxon>Pseudomonadati</taxon>
        <taxon>Planctomycetota</taxon>
        <taxon>Planctomycetia</taxon>
        <taxon>Planctomycetales</taxon>
        <taxon>Planctomycetaceae</taxon>
        <taxon>Rubinisphaera</taxon>
    </lineage>
</organism>
<gene>
    <name evidence="2" type="ordered locus">Plabr_1576</name>
</gene>
<evidence type="ECO:0000256" key="1">
    <source>
        <dbReference type="SAM" id="MobiDB-lite"/>
    </source>
</evidence>
<evidence type="ECO:0000313" key="2">
    <source>
        <dbReference type="EMBL" id="ADY59187.1"/>
    </source>
</evidence>
<dbReference type="HOGENOM" id="CLU_2205216_0_0_0"/>
<dbReference type="EMBL" id="CP002546">
    <property type="protein sequence ID" value="ADY59187.1"/>
    <property type="molecule type" value="Genomic_DNA"/>
</dbReference>
<reference evidence="3" key="1">
    <citation type="submission" date="2011-02" db="EMBL/GenBank/DDBJ databases">
        <title>The complete genome of Planctomyces brasiliensis DSM 5305.</title>
        <authorList>
            <person name="Lucas S."/>
            <person name="Copeland A."/>
            <person name="Lapidus A."/>
            <person name="Bruce D."/>
            <person name="Goodwin L."/>
            <person name="Pitluck S."/>
            <person name="Kyrpides N."/>
            <person name="Mavromatis K."/>
            <person name="Pagani I."/>
            <person name="Ivanova N."/>
            <person name="Ovchinnikova G."/>
            <person name="Lu M."/>
            <person name="Detter J.C."/>
            <person name="Han C."/>
            <person name="Land M."/>
            <person name="Hauser L."/>
            <person name="Markowitz V."/>
            <person name="Cheng J.-F."/>
            <person name="Hugenholtz P."/>
            <person name="Woyke T."/>
            <person name="Wu D."/>
            <person name="Tindall B."/>
            <person name="Pomrenke H.G."/>
            <person name="Brambilla E."/>
            <person name="Klenk H.-P."/>
            <person name="Eisen J.A."/>
        </authorList>
    </citation>
    <scope>NUCLEOTIDE SEQUENCE [LARGE SCALE GENOMIC DNA]</scope>
    <source>
        <strain evidence="3">ATCC 49424 / DSM 5305 / JCM 21570 / NBRC 103401 / IFAM 1448</strain>
    </source>
</reference>
<dbReference type="AlphaFoldDB" id="F0SRR4"/>